<dbReference type="InterPro" id="IPR042099">
    <property type="entry name" value="ANL_N_sf"/>
</dbReference>
<dbReference type="PROSITE" id="PS50075">
    <property type="entry name" value="CARRIER"/>
    <property type="match status" value="1"/>
</dbReference>
<dbReference type="Gene3D" id="1.10.1200.10">
    <property type="entry name" value="ACP-like"/>
    <property type="match status" value="1"/>
</dbReference>
<dbReference type="NCBIfam" id="TIGR01733">
    <property type="entry name" value="AA-adenyl-dom"/>
    <property type="match status" value="1"/>
</dbReference>
<keyword evidence="3" id="KW-1133">Transmembrane helix</keyword>
<feature type="transmembrane region" description="Helical" evidence="3">
    <location>
        <begin position="819"/>
        <end position="845"/>
    </location>
</feature>
<dbReference type="Pfam" id="PF00501">
    <property type="entry name" value="AMP-binding"/>
    <property type="match status" value="1"/>
</dbReference>
<keyword evidence="6" id="KW-1185">Reference proteome</keyword>
<dbReference type="InterPro" id="IPR011004">
    <property type="entry name" value="Trimer_LpxA-like_sf"/>
</dbReference>
<evidence type="ECO:0000313" key="5">
    <source>
        <dbReference type="EMBL" id="GAA4888069.1"/>
    </source>
</evidence>
<dbReference type="InterPro" id="IPR020806">
    <property type="entry name" value="PKS_PP-bd"/>
</dbReference>
<evidence type="ECO:0000259" key="4">
    <source>
        <dbReference type="PROSITE" id="PS50075"/>
    </source>
</evidence>
<keyword evidence="1" id="KW-0596">Phosphopantetheine</keyword>
<name>A0ABP9EWI8_9ACTN</name>
<dbReference type="Proteomes" id="UP001501521">
    <property type="component" value="Unassembled WGS sequence"/>
</dbReference>
<dbReference type="InterPro" id="IPR045851">
    <property type="entry name" value="AMP-bd_C_sf"/>
</dbReference>
<gene>
    <name evidence="5" type="ORF">GCM10025789_00340</name>
</gene>
<organism evidence="5 6">
    <name type="scientific">Tessaracoccus lubricantis</name>
    <dbReference type="NCBI Taxonomy" id="545543"/>
    <lineage>
        <taxon>Bacteria</taxon>
        <taxon>Bacillati</taxon>
        <taxon>Actinomycetota</taxon>
        <taxon>Actinomycetes</taxon>
        <taxon>Propionibacteriales</taxon>
        <taxon>Propionibacteriaceae</taxon>
        <taxon>Tessaracoccus</taxon>
    </lineage>
</organism>
<evidence type="ECO:0000256" key="1">
    <source>
        <dbReference type="ARBA" id="ARBA00022450"/>
    </source>
</evidence>
<evidence type="ECO:0000256" key="2">
    <source>
        <dbReference type="ARBA" id="ARBA00022553"/>
    </source>
</evidence>
<comment type="caution">
    <text evidence="5">The sequence shown here is derived from an EMBL/GenBank/DDBJ whole genome shotgun (WGS) entry which is preliminary data.</text>
</comment>
<protein>
    <submittedName>
        <fullName evidence="5">Non-ribosomal peptide synthetase</fullName>
    </submittedName>
</protein>
<dbReference type="NCBIfam" id="TIGR02353">
    <property type="entry name" value="NRPS_term_dom"/>
    <property type="match status" value="1"/>
</dbReference>
<evidence type="ECO:0000256" key="3">
    <source>
        <dbReference type="SAM" id="Phobius"/>
    </source>
</evidence>
<dbReference type="PANTHER" id="PTHR45527:SF1">
    <property type="entry name" value="FATTY ACID SYNTHASE"/>
    <property type="match status" value="1"/>
</dbReference>
<sequence>MLLRSDHAPQPRTLVDIFRETVAQHPDEPALDNGASSLTYAAFEEAANAVADDLAAHGVGLGDKVGVRIASGTLELYVAIMGILLAGAAYVPVDADDPDERARTVFDEAHVAAVVTDGLVIRPAAWLAGRADAPAADDPGLTDDAWVIFTSGSTGKPKGVAVTHRSAAGFVDAESRLFLVGDPIGPGDRVMAGLSVAFDASCEEMWLAWRYGACLVPAPRSLVKSGMELGPWLEANQLTVVSTVPTLLLLWPAEALAGVRLLILGGEACPPEIGTRFATAHREVWNTYGPTEATVVACAAQVLPNEPVRIGLPLDGWDLAVVDPEGHQVGEGELGELIIGGIGLARYLDPAKDAEKYAPMPTLGWARAYRSGDLVRHDPAGLLFQGRADDQVKVGGRRIELGEIDSALFDVDGVTAAATAVRKTDSGNTLLVGYLTVTPAFEQDRAMEQLRGALPAALVPRLAVVDDLPTRTSGKIDRDALPWPLPTSTDDQLHLEGTQAWLRDLWQRVLGADVTSVDDDFFTLGGGSLTAAQMVARVRERQPEVTVADIYDHPTLAGLAAHLDAMDAPRARLNENVRPVPRKTQAGQLAALLPLRTLAGLRWLTYVALGANIGALLGLDWLPTAPWPMVILGWLLFISAPGRMLLTAGLVRLVLAGIGPGTYPRGGRIHLRVWLAERIADELGAASVAGAPLIKWYARLLGAQVGRDVDLHTVPPVTGMLALGNGCSVEPEVDLTGHWLDGDTLHLGPVVIEAKAVVRARSTLVAGATVGRGAEVAPGSSVTGHVPDGEFWSGAPAQHVGANRGPWDEELPRPKPAWLLAYAAMSHLTALLPVAAVVAGLAVAWPALSTAGSLHGALGAAFAWLPVSVTVGLAVLTLLILGLVRLLGRGQRPGHYPTESGPAWRAWSIFRILDEARTWLFGLYASTWTPAWLRALGARIGPGVEASTVLMQPRLTTVAEGAFLADDTLIGCYELGGGWLRIDNVKIGRRAFVGNSGMAAPGRRVPKGSLVAVLSAAPRRQHAKRGTSYIGSPPAKLRRDAGAGDESRTFEPPTSVKVQRALVELCRMLAAWSDGGLRLLAVAALLALASVHWLLAAVLAGVVLAATGIVGVALATGVKWALAGRVRKAEYPLWSSFVWRNELADAFVELVAAPWFARVVMGTPLLGAWFRAMGARVGSGVWCETYWLPEPDLVDLRDGVSVNRGCVVQTHLFHDRVLSLDLVTMKAGATLGPNGVILPAAVIGRSATTGPGSLVMRGESVPDGTRWMGNPIAPWLEDDDVPDAAPAVTA</sequence>
<dbReference type="InterPro" id="IPR036736">
    <property type="entry name" value="ACP-like_sf"/>
</dbReference>
<keyword evidence="2" id="KW-0597">Phosphoprotein</keyword>
<dbReference type="InterPro" id="IPR000873">
    <property type="entry name" value="AMP-dep_synth/lig_dom"/>
</dbReference>
<dbReference type="InterPro" id="IPR020845">
    <property type="entry name" value="AMP-binding_CS"/>
</dbReference>
<dbReference type="SMART" id="SM01294">
    <property type="entry name" value="PKS_PP_betabranch"/>
    <property type="match status" value="1"/>
</dbReference>
<dbReference type="Gene3D" id="3.30.300.30">
    <property type="match status" value="1"/>
</dbReference>
<feature type="transmembrane region" description="Helical" evidence="3">
    <location>
        <begin position="634"/>
        <end position="655"/>
    </location>
</feature>
<dbReference type="PROSITE" id="PS00455">
    <property type="entry name" value="AMP_BINDING"/>
    <property type="match status" value="1"/>
</dbReference>
<dbReference type="Gene3D" id="3.40.50.12780">
    <property type="entry name" value="N-terminal domain of ligase-like"/>
    <property type="match status" value="1"/>
</dbReference>
<feature type="transmembrane region" description="Helical" evidence="3">
    <location>
        <begin position="1077"/>
        <end position="1096"/>
    </location>
</feature>
<feature type="transmembrane region" description="Helical" evidence="3">
    <location>
        <begin position="1102"/>
        <end position="1122"/>
    </location>
</feature>
<dbReference type="Gene3D" id="2.160.10.10">
    <property type="entry name" value="Hexapeptide repeat proteins"/>
    <property type="match status" value="2"/>
</dbReference>
<dbReference type="SUPFAM" id="SSF47336">
    <property type="entry name" value="ACP-like"/>
    <property type="match status" value="1"/>
</dbReference>
<proteinExistence type="predicted"/>
<dbReference type="Pfam" id="PF00550">
    <property type="entry name" value="PP-binding"/>
    <property type="match status" value="1"/>
</dbReference>
<dbReference type="CDD" id="cd05930">
    <property type="entry name" value="A_NRPS"/>
    <property type="match status" value="1"/>
</dbReference>
<dbReference type="SUPFAM" id="SSF51161">
    <property type="entry name" value="Trimeric LpxA-like enzymes"/>
    <property type="match status" value="3"/>
</dbReference>
<evidence type="ECO:0000313" key="6">
    <source>
        <dbReference type="Proteomes" id="UP001501521"/>
    </source>
</evidence>
<dbReference type="InterPro" id="IPR009081">
    <property type="entry name" value="PP-bd_ACP"/>
</dbReference>
<dbReference type="InterPro" id="IPR010071">
    <property type="entry name" value="AA_adenyl_dom"/>
</dbReference>
<accession>A0ABP9EWI8</accession>
<dbReference type="SMART" id="SM00823">
    <property type="entry name" value="PKS_PP"/>
    <property type="match status" value="1"/>
</dbReference>
<dbReference type="PANTHER" id="PTHR45527">
    <property type="entry name" value="NONRIBOSOMAL PEPTIDE SYNTHETASE"/>
    <property type="match status" value="1"/>
</dbReference>
<dbReference type="SUPFAM" id="SSF56801">
    <property type="entry name" value="Acetyl-CoA synthetase-like"/>
    <property type="match status" value="1"/>
</dbReference>
<dbReference type="InterPro" id="IPR012728">
    <property type="entry name" value="Pls/PosA_C"/>
</dbReference>
<reference evidence="6" key="1">
    <citation type="journal article" date="2019" name="Int. J. Syst. Evol. Microbiol.">
        <title>The Global Catalogue of Microorganisms (GCM) 10K type strain sequencing project: providing services to taxonomists for standard genome sequencing and annotation.</title>
        <authorList>
            <consortium name="The Broad Institute Genomics Platform"/>
            <consortium name="The Broad Institute Genome Sequencing Center for Infectious Disease"/>
            <person name="Wu L."/>
            <person name="Ma J."/>
        </authorList>
    </citation>
    <scope>NUCLEOTIDE SEQUENCE [LARGE SCALE GENOMIC DNA]</scope>
    <source>
        <strain evidence="6">JCM 19125</strain>
    </source>
</reference>
<feature type="transmembrane region" description="Helical" evidence="3">
    <location>
        <begin position="857"/>
        <end position="884"/>
    </location>
</feature>
<dbReference type="EMBL" id="BAABLV010000001">
    <property type="protein sequence ID" value="GAA4888069.1"/>
    <property type="molecule type" value="Genomic_DNA"/>
</dbReference>
<dbReference type="RefSeq" id="WP_345577194.1">
    <property type="nucleotide sequence ID" value="NZ_BAABLV010000001.1"/>
</dbReference>
<feature type="domain" description="Carrier" evidence="4">
    <location>
        <begin position="493"/>
        <end position="567"/>
    </location>
</feature>
<keyword evidence="3" id="KW-0472">Membrane</keyword>
<keyword evidence="3" id="KW-0812">Transmembrane</keyword>